<dbReference type="CDD" id="cd04185">
    <property type="entry name" value="GT_2_like_b"/>
    <property type="match status" value="1"/>
</dbReference>
<dbReference type="InterPro" id="IPR029044">
    <property type="entry name" value="Nucleotide-diphossugar_trans"/>
</dbReference>
<dbReference type="RefSeq" id="WP_089322193.1">
    <property type="nucleotide sequence ID" value="NZ_FZOB01000001.1"/>
</dbReference>
<dbReference type="AlphaFoldDB" id="A0A238XPJ3"/>
<proteinExistence type="inferred from homology"/>
<dbReference type="EMBL" id="FZOB01000001">
    <property type="protein sequence ID" value="SNR60895.1"/>
    <property type="molecule type" value="Genomic_DNA"/>
</dbReference>
<evidence type="ECO:0000313" key="5">
    <source>
        <dbReference type="EMBL" id="SNR60895.1"/>
    </source>
</evidence>
<evidence type="ECO:0000256" key="2">
    <source>
        <dbReference type="ARBA" id="ARBA00022676"/>
    </source>
</evidence>
<feature type="domain" description="Glycosyltransferase 2-like" evidence="4">
    <location>
        <begin position="11"/>
        <end position="57"/>
    </location>
</feature>
<protein>
    <submittedName>
        <fullName evidence="5">Glycosyltransferase, GT2 family</fullName>
    </submittedName>
</protein>
<keyword evidence="2" id="KW-0328">Glycosyltransferase</keyword>
<evidence type="ECO:0000259" key="4">
    <source>
        <dbReference type="Pfam" id="PF00535"/>
    </source>
</evidence>
<gene>
    <name evidence="5" type="ORF">SAMN06265340_101159</name>
</gene>
<dbReference type="PANTHER" id="PTHR43179">
    <property type="entry name" value="RHAMNOSYLTRANSFERASE WBBL"/>
    <property type="match status" value="1"/>
</dbReference>
<dbReference type="GO" id="GO:0016757">
    <property type="term" value="F:glycosyltransferase activity"/>
    <property type="evidence" value="ECO:0007669"/>
    <property type="project" value="UniProtKB-KW"/>
</dbReference>
<dbReference type="Pfam" id="PF00535">
    <property type="entry name" value="Glycos_transf_2"/>
    <property type="match status" value="2"/>
</dbReference>
<sequence>MIENNKETVCAVVVTYNRKDLLIECLEALRKQTRPLEGIYIIDNASTDGTPELLKEKSYIKELPPENLTEPWEKEFEVKNLVDDKPIKIHYVRMHENTGGAGGFYEGVKRAYKEGYDWLWLMDDDAEPKKDALEKLLKVRKHYCVSALASLKVNINGKVIHPHRGYFNFKNIFNGIVKPFDEATLGRRYLKIDHASFVGILVNREAIKKIGYPKKEFFIHYDDVEYCIRLRNVGEILLIPKSIIIHKEAAKKGIYKRFLWKKSLRVPYEKLWLSYYSVRNLTWLGKKYGTSKIHFYYGLVKNYLRKIIGIILFDDNKFKRIKFFTNAYLDGLKGHFDNEKPKKLLYKED</sequence>
<dbReference type="OrthoDB" id="8335at2"/>
<evidence type="ECO:0000313" key="6">
    <source>
        <dbReference type="Proteomes" id="UP000198405"/>
    </source>
</evidence>
<accession>A0A238XPJ3</accession>
<keyword evidence="3 5" id="KW-0808">Transferase</keyword>
<evidence type="ECO:0000256" key="1">
    <source>
        <dbReference type="ARBA" id="ARBA00006739"/>
    </source>
</evidence>
<reference evidence="6" key="1">
    <citation type="submission" date="2017-06" db="EMBL/GenBank/DDBJ databases">
        <authorList>
            <person name="Varghese N."/>
            <person name="Submissions S."/>
        </authorList>
    </citation>
    <scope>NUCLEOTIDE SEQUENCE [LARGE SCALE GENOMIC DNA]</scope>
    <source>
        <strain evidence="6">DSM 15668</strain>
    </source>
</reference>
<feature type="domain" description="Glycosyltransferase 2-like" evidence="4">
    <location>
        <begin position="79"/>
        <end position="210"/>
    </location>
</feature>
<dbReference type="Gene3D" id="3.90.550.10">
    <property type="entry name" value="Spore Coat Polysaccharide Biosynthesis Protein SpsA, Chain A"/>
    <property type="match status" value="1"/>
</dbReference>
<organism evidence="5 6">
    <name type="scientific">Desulfurobacterium atlanticum</name>
    <dbReference type="NCBI Taxonomy" id="240169"/>
    <lineage>
        <taxon>Bacteria</taxon>
        <taxon>Pseudomonadati</taxon>
        <taxon>Aquificota</taxon>
        <taxon>Aquificia</taxon>
        <taxon>Desulfurobacteriales</taxon>
        <taxon>Desulfurobacteriaceae</taxon>
        <taxon>Desulfurobacterium</taxon>
    </lineage>
</organism>
<dbReference type="Proteomes" id="UP000198405">
    <property type="component" value="Unassembled WGS sequence"/>
</dbReference>
<dbReference type="InterPro" id="IPR001173">
    <property type="entry name" value="Glyco_trans_2-like"/>
</dbReference>
<evidence type="ECO:0000256" key="3">
    <source>
        <dbReference type="ARBA" id="ARBA00022679"/>
    </source>
</evidence>
<comment type="similarity">
    <text evidence="1">Belongs to the glycosyltransferase 2 family.</text>
</comment>
<dbReference type="PANTHER" id="PTHR43179:SF12">
    <property type="entry name" value="GALACTOFURANOSYLTRANSFERASE GLFT2"/>
    <property type="match status" value="1"/>
</dbReference>
<dbReference type="SUPFAM" id="SSF53448">
    <property type="entry name" value="Nucleotide-diphospho-sugar transferases"/>
    <property type="match status" value="1"/>
</dbReference>
<keyword evidence="6" id="KW-1185">Reference proteome</keyword>
<name>A0A238XPJ3_9BACT</name>